<keyword evidence="2" id="KW-0597">Phosphoprotein</keyword>
<sequence>RWDIDRYYDADPEVPGKMYVRSGGFISQKIKEFDAKFFNISPSEAIYLDPQQRLLLELSWEALENAHYDPTSLVGSKTGVFVGMAIPEYTVLPNDKRHYDFTSLSAYYATGIINCLASGRISYFLGFQGFSTGSSSSNSISLGIISIKY</sequence>
<protein>
    <recommendedName>
        <fullName evidence="3">Ketosynthase family 3 (KS3) domain-containing protein</fullName>
    </recommendedName>
</protein>
<dbReference type="InterPro" id="IPR050091">
    <property type="entry name" value="PKS_NRPS_Biosynth_Enz"/>
</dbReference>
<dbReference type="PROSITE" id="PS52004">
    <property type="entry name" value="KS3_2"/>
    <property type="match status" value="1"/>
</dbReference>
<dbReference type="Gene3D" id="3.40.47.10">
    <property type="match status" value="1"/>
</dbReference>
<dbReference type="GO" id="GO:0004312">
    <property type="term" value="F:fatty acid synthase activity"/>
    <property type="evidence" value="ECO:0007669"/>
    <property type="project" value="TreeGrafter"/>
</dbReference>
<comment type="caution">
    <text evidence="4">The sequence shown here is derived from an EMBL/GenBank/DDBJ whole genome shotgun (WGS) entry which is preliminary data.</text>
</comment>
<dbReference type="PANTHER" id="PTHR43775">
    <property type="entry name" value="FATTY ACID SYNTHASE"/>
    <property type="match status" value="1"/>
</dbReference>
<organism evidence="4">
    <name type="scientific">marine sediment metagenome</name>
    <dbReference type="NCBI Taxonomy" id="412755"/>
    <lineage>
        <taxon>unclassified sequences</taxon>
        <taxon>metagenomes</taxon>
        <taxon>ecological metagenomes</taxon>
    </lineage>
</organism>
<dbReference type="InterPro" id="IPR016039">
    <property type="entry name" value="Thiolase-like"/>
</dbReference>
<proteinExistence type="predicted"/>
<evidence type="ECO:0000313" key="4">
    <source>
        <dbReference type="EMBL" id="GAG90249.1"/>
    </source>
</evidence>
<dbReference type="InterPro" id="IPR020841">
    <property type="entry name" value="PKS_Beta-ketoAc_synthase_dom"/>
</dbReference>
<reference evidence="4" key="1">
    <citation type="journal article" date="2014" name="Front. Microbiol.">
        <title>High frequency of phylogenetically diverse reductive dehalogenase-homologous genes in deep subseafloor sedimentary metagenomes.</title>
        <authorList>
            <person name="Kawai M."/>
            <person name="Futagami T."/>
            <person name="Toyoda A."/>
            <person name="Takaki Y."/>
            <person name="Nishi S."/>
            <person name="Hori S."/>
            <person name="Arai W."/>
            <person name="Tsubouchi T."/>
            <person name="Morono Y."/>
            <person name="Uchiyama I."/>
            <person name="Ito T."/>
            <person name="Fujiyama A."/>
            <person name="Inagaki F."/>
            <person name="Takami H."/>
        </authorList>
    </citation>
    <scope>NUCLEOTIDE SEQUENCE</scope>
    <source>
        <strain evidence="4">Expedition CK06-06</strain>
    </source>
</reference>
<dbReference type="SUPFAM" id="SSF53901">
    <property type="entry name" value="Thiolase-like"/>
    <property type="match status" value="1"/>
</dbReference>
<evidence type="ECO:0000256" key="2">
    <source>
        <dbReference type="ARBA" id="ARBA00022553"/>
    </source>
</evidence>
<feature type="non-terminal residue" evidence="4">
    <location>
        <position position="1"/>
    </location>
</feature>
<accession>X1B3A9</accession>
<dbReference type="InterPro" id="IPR014030">
    <property type="entry name" value="Ketoacyl_synth_N"/>
</dbReference>
<dbReference type="SMART" id="SM00825">
    <property type="entry name" value="PKS_KS"/>
    <property type="match status" value="1"/>
</dbReference>
<evidence type="ECO:0000259" key="3">
    <source>
        <dbReference type="PROSITE" id="PS52004"/>
    </source>
</evidence>
<evidence type="ECO:0000256" key="1">
    <source>
        <dbReference type="ARBA" id="ARBA00022450"/>
    </source>
</evidence>
<dbReference type="Pfam" id="PF00109">
    <property type="entry name" value="ketoacyl-synt"/>
    <property type="match status" value="1"/>
</dbReference>
<name>X1B3A9_9ZZZZ</name>
<dbReference type="EMBL" id="BART01028374">
    <property type="protein sequence ID" value="GAG90249.1"/>
    <property type="molecule type" value="Genomic_DNA"/>
</dbReference>
<feature type="domain" description="Ketosynthase family 3 (KS3)" evidence="3">
    <location>
        <begin position="1"/>
        <end position="149"/>
    </location>
</feature>
<dbReference type="PANTHER" id="PTHR43775:SF37">
    <property type="entry name" value="SI:DKEY-61P9.11"/>
    <property type="match status" value="1"/>
</dbReference>
<keyword evidence="1" id="KW-0596">Phosphopantetheine</keyword>
<dbReference type="AlphaFoldDB" id="X1B3A9"/>
<gene>
    <name evidence="4" type="ORF">S01H4_50050</name>
</gene>
<dbReference type="GO" id="GO:0006633">
    <property type="term" value="P:fatty acid biosynthetic process"/>
    <property type="evidence" value="ECO:0007669"/>
    <property type="project" value="TreeGrafter"/>
</dbReference>